<evidence type="ECO:0000313" key="3">
    <source>
        <dbReference type="EMBL" id="TKA67001.1"/>
    </source>
</evidence>
<comment type="caution">
    <text evidence="3">The sequence shown here is derived from an EMBL/GenBank/DDBJ whole genome shotgun (WGS) entry which is preliminary data.</text>
</comment>
<protein>
    <submittedName>
        <fullName evidence="3">Uncharacterized protein</fullName>
    </submittedName>
</protein>
<dbReference type="OrthoDB" id="5427204at2759"/>
<dbReference type="Proteomes" id="UP000308768">
    <property type="component" value="Unassembled WGS sequence"/>
</dbReference>
<organism evidence="3 4">
    <name type="scientific">Cryomyces minteri</name>
    <dbReference type="NCBI Taxonomy" id="331657"/>
    <lineage>
        <taxon>Eukaryota</taxon>
        <taxon>Fungi</taxon>
        <taxon>Dikarya</taxon>
        <taxon>Ascomycota</taxon>
        <taxon>Pezizomycotina</taxon>
        <taxon>Dothideomycetes</taxon>
        <taxon>Dothideomycetes incertae sedis</taxon>
        <taxon>Cryomyces</taxon>
    </lineage>
</organism>
<feature type="region of interest" description="Disordered" evidence="2">
    <location>
        <begin position="198"/>
        <end position="269"/>
    </location>
</feature>
<accession>A0A4U0WUQ0</accession>
<dbReference type="STRING" id="331657.A0A4U0WUQ0"/>
<evidence type="ECO:0000256" key="1">
    <source>
        <dbReference type="SAM" id="Coils"/>
    </source>
</evidence>
<sequence length="569" mass="62630">MITRGMQSNFVDPGLGRLFQKTIAIGGHSMSQKPTTGAHDPPPPGPQVLEKQQPFSLPSLAELQGSLSHPQMERSILRNLEPGVSRITCRTCIGLLPVVQQLVSEVSALDVDVQMAYVGRTDQTHRAPDNVKHGMQRALEWVLDVVRVDRANIRDATARLVPSSAHAPERSSSYAILNQLSAPSPNMKRPFDFLEDDEQRARKRQRSGSLYELSTRPPTSSFTESDRARGQYRGEQMQPLSPHRAVSSPDSMFMPPLSPPMHAPRSTRMLPSPSSLNFAFAPPTLPPIPSPSTSVQTSVQTSAHTAHLQDLQHQVTLKTLALQTLQNEYTALLAKLDRQRTKSLALEKKFEVSDAEINNLTNQKEDLQNQVTALETQLEQIREDREQEWERKTKEGGQYTRIMEMASRLQAKGAEDRKKWATEKEELKCKIRELACPPEEAQTEAVEKIEKEKTAVTALNVEVEHLRTRIRNLETALSDMVVESRTLDDMTQALASPLKRMESLADSALGGRPKSSAATIAATTALAAAVTAAVVNSPIRTEGMTGARSNVSTTAPEAPTPLTSGSATE</sequence>
<dbReference type="EMBL" id="NAJN01000958">
    <property type="protein sequence ID" value="TKA67001.1"/>
    <property type="molecule type" value="Genomic_DNA"/>
</dbReference>
<dbReference type="AlphaFoldDB" id="A0A4U0WUQ0"/>
<keyword evidence="1" id="KW-0175">Coiled coil</keyword>
<evidence type="ECO:0000313" key="4">
    <source>
        <dbReference type="Proteomes" id="UP000308768"/>
    </source>
</evidence>
<reference evidence="3 4" key="1">
    <citation type="submission" date="2017-03" db="EMBL/GenBank/DDBJ databases">
        <title>Genomes of endolithic fungi from Antarctica.</title>
        <authorList>
            <person name="Coleine C."/>
            <person name="Masonjones S."/>
            <person name="Stajich J.E."/>
        </authorList>
    </citation>
    <scope>NUCLEOTIDE SEQUENCE [LARGE SCALE GENOMIC DNA]</scope>
    <source>
        <strain evidence="3 4">CCFEE 5187</strain>
    </source>
</reference>
<feature type="region of interest" description="Disordered" evidence="2">
    <location>
        <begin position="28"/>
        <end position="51"/>
    </location>
</feature>
<keyword evidence="4" id="KW-1185">Reference proteome</keyword>
<evidence type="ECO:0000256" key="2">
    <source>
        <dbReference type="SAM" id="MobiDB-lite"/>
    </source>
</evidence>
<name>A0A4U0WUQ0_9PEZI</name>
<feature type="coiled-coil region" evidence="1">
    <location>
        <begin position="456"/>
        <end position="483"/>
    </location>
</feature>
<gene>
    <name evidence="3" type="ORF">B0A49_06980</name>
</gene>
<feature type="coiled-coil region" evidence="1">
    <location>
        <begin position="308"/>
        <end position="384"/>
    </location>
</feature>
<proteinExistence type="predicted"/>
<feature type="compositionally biased region" description="Polar residues" evidence="2">
    <location>
        <begin position="547"/>
        <end position="569"/>
    </location>
</feature>
<feature type="region of interest" description="Disordered" evidence="2">
    <location>
        <begin position="542"/>
        <end position="569"/>
    </location>
</feature>